<name>A0A0H3AZH9_YERPY</name>
<dbReference type="PATRIC" id="fig|502800.11.peg.1239"/>
<feature type="transmembrane region" description="Helical" evidence="1">
    <location>
        <begin position="12"/>
        <end position="32"/>
    </location>
</feature>
<dbReference type="KEGG" id="ypy:YPK_0624"/>
<keyword evidence="1" id="KW-1133">Transmembrane helix</keyword>
<feature type="transmembrane region" description="Helical" evidence="1">
    <location>
        <begin position="44"/>
        <end position="69"/>
    </location>
</feature>
<evidence type="ECO:0000256" key="1">
    <source>
        <dbReference type="SAM" id="Phobius"/>
    </source>
</evidence>
<keyword evidence="1" id="KW-0812">Transmembrane</keyword>
<keyword evidence="1" id="KW-0472">Membrane</keyword>
<accession>A0A0H3AZH9</accession>
<proteinExistence type="predicted"/>
<feature type="transmembrane region" description="Helical" evidence="1">
    <location>
        <begin position="89"/>
        <end position="108"/>
    </location>
</feature>
<organism evidence="2">
    <name type="scientific">Yersinia pseudotuberculosis serotype O:3 (strain YPIII)</name>
    <dbReference type="NCBI Taxonomy" id="502800"/>
    <lineage>
        <taxon>Bacteria</taxon>
        <taxon>Pseudomonadati</taxon>
        <taxon>Pseudomonadota</taxon>
        <taxon>Gammaproteobacteria</taxon>
        <taxon>Enterobacterales</taxon>
        <taxon>Yersiniaceae</taxon>
        <taxon>Yersinia</taxon>
    </lineage>
</organism>
<sequence length="147" mass="16737" precursor="true">MYELTLKRRIFIFFGVLFLFIPLGAGGVYLTVDAINEYLSFPNIIIFSSFTIYGITCFLILLPLVFISLPPVFLGRQASISIQKPVSKFIVLCFLTSIFFQIGFRFYFVNEFEKRGYMACQGIPSGWTPGMATKYAISEELCLKKSD</sequence>
<evidence type="ECO:0000313" key="2">
    <source>
        <dbReference type="EMBL" id="ACA66927.1"/>
    </source>
</evidence>
<dbReference type="RefSeq" id="WP_012303530.1">
    <property type="nucleotide sequence ID" value="NZ_CP009792.1"/>
</dbReference>
<reference evidence="2" key="1">
    <citation type="submission" date="2008-02" db="EMBL/GenBank/DDBJ databases">
        <title>Complete sequence of Yersinia pseudotuberculosis YPIII.</title>
        <authorList>
            <consortium name="US DOE Joint Genome Institute"/>
            <person name="Challacombe J.F."/>
            <person name="Bruce D."/>
            <person name="Detter J.C."/>
            <person name="Green L."/>
            <person name="Land M."/>
            <person name="Munk C."/>
            <person name="Lindler L.E."/>
            <person name="Nikolich M.P."/>
            <person name="Brettin T."/>
        </authorList>
    </citation>
    <scope>NUCLEOTIDE SEQUENCE</scope>
    <source>
        <strain evidence="2">YPIII</strain>
    </source>
</reference>
<dbReference type="EMBL" id="CP000950">
    <property type="protein sequence ID" value="ACA66927.1"/>
    <property type="molecule type" value="Genomic_DNA"/>
</dbReference>
<evidence type="ECO:0008006" key="3">
    <source>
        <dbReference type="Google" id="ProtNLM"/>
    </source>
</evidence>
<dbReference type="AlphaFoldDB" id="A0A0H3AZH9"/>
<gene>
    <name evidence="2" type="ordered locus">YPK_0624</name>
</gene>
<protein>
    <recommendedName>
        <fullName evidence="3">DUF1240 domain-containing protein</fullName>
    </recommendedName>
</protein>